<dbReference type="GO" id="GO:0005524">
    <property type="term" value="F:ATP binding"/>
    <property type="evidence" value="ECO:0007669"/>
    <property type="project" value="UniProtKB-KW"/>
</dbReference>
<dbReference type="GO" id="GO:0043531">
    <property type="term" value="F:ADP binding"/>
    <property type="evidence" value="ECO:0007669"/>
    <property type="project" value="InterPro"/>
</dbReference>
<keyword evidence="1" id="KW-0677">Repeat</keyword>
<feature type="domain" description="Disease resistance N-terminal" evidence="5">
    <location>
        <begin position="94"/>
        <end position="176"/>
    </location>
</feature>
<protein>
    <recommendedName>
        <fullName evidence="5">Disease resistance N-terminal domain-containing protein</fullName>
    </recommendedName>
</protein>
<keyword evidence="2" id="KW-0547">Nucleotide-binding</keyword>
<gene>
    <name evidence="6" type="ORF">Ahy_Scaffold1g107328</name>
</gene>
<dbReference type="EMBL" id="SDMP01000021">
    <property type="protein sequence ID" value="RYQ81390.1"/>
    <property type="molecule type" value="Genomic_DNA"/>
</dbReference>
<dbReference type="PANTHER" id="PTHR36766">
    <property type="entry name" value="PLANT BROAD-SPECTRUM MILDEW RESISTANCE PROTEIN RPW8"/>
    <property type="match status" value="1"/>
</dbReference>
<keyword evidence="4" id="KW-0067">ATP-binding</keyword>
<dbReference type="AlphaFoldDB" id="A0A444WVG3"/>
<dbReference type="Pfam" id="PF18052">
    <property type="entry name" value="Rx_N"/>
    <property type="match status" value="1"/>
</dbReference>
<dbReference type="GO" id="GO:0006952">
    <property type="term" value="P:defense response"/>
    <property type="evidence" value="ECO:0007669"/>
    <property type="project" value="UniProtKB-KW"/>
</dbReference>
<comment type="caution">
    <text evidence="6">The sequence shown here is derived from an EMBL/GenBank/DDBJ whole genome shotgun (WGS) entry which is preliminary data.</text>
</comment>
<evidence type="ECO:0000256" key="4">
    <source>
        <dbReference type="ARBA" id="ARBA00022840"/>
    </source>
</evidence>
<keyword evidence="7" id="KW-1185">Reference proteome</keyword>
<name>A0A444WVG3_ARAHY</name>
<keyword evidence="3" id="KW-0611">Plant defense</keyword>
<dbReference type="InterPro" id="IPR027417">
    <property type="entry name" value="P-loop_NTPase"/>
</dbReference>
<dbReference type="InterPro" id="IPR041118">
    <property type="entry name" value="Rx_N"/>
</dbReference>
<accession>A0A444WVG3</accession>
<evidence type="ECO:0000256" key="2">
    <source>
        <dbReference type="ARBA" id="ARBA00022741"/>
    </source>
</evidence>
<sequence>MEPIFAHVIAMFCNIKNFTLWTRRPATETMKCLSVPNKKQGQNEKLYHLADMTDIHDIIGYGSAHIWSSILLNNAKASPTYHILPLNKPTDALLGIVIGNLNTCVKNEIAALSGVDSQIQELSDNLEAIRALFQDAAEEQFTSHAMKDWLKKLSDAAHVLEDILEDCSMESNRLQRRQLVIVHTLCIWSANTQHEELAEMGKKIVKNCVGSPLAARVLGSLLRNEKDEKQWLDVLKKTSLHFFSLKLRLQRRHECMQITLEEESSFPVLSRFPACLTFHIQVRIFEEYHLLIFCSSSKVALNPFELRLLGV</sequence>
<evidence type="ECO:0000313" key="7">
    <source>
        <dbReference type="Proteomes" id="UP000289738"/>
    </source>
</evidence>
<evidence type="ECO:0000256" key="3">
    <source>
        <dbReference type="ARBA" id="ARBA00022821"/>
    </source>
</evidence>
<organism evidence="6 7">
    <name type="scientific">Arachis hypogaea</name>
    <name type="common">Peanut</name>
    <dbReference type="NCBI Taxonomy" id="3818"/>
    <lineage>
        <taxon>Eukaryota</taxon>
        <taxon>Viridiplantae</taxon>
        <taxon>Streptophyta</taxon>
        <taxon>Embryophyta</taxon>
        <taxon>Tracheophyta</taxon>
        <taxon>Spermatophyta</taxon>
        <taxon>Magnoliopsida</taxon>
        <taxon>eudicotyledons</taxon>
        <taxon>Gunneridae</taxon>
        <taxon>Pentapetalae</taxon>
        <taxon>rosids</taxon>
        <taxon>fabids</taxon>
        <taxon>Fabales</taxon>
        <taxon>Fabaceae</taxon>
        <taxon>Papilionoideae</taxon>
        <taxon>50 kb inversion clade</taxon>
        <taxon>dalbergioids sensu lato</taxon>
        <taxon>Dalbergieae</taxon>
        <taxon>Pterocarpus clade</taxon>
        <taxon>Arachis</taxon>
    </lineage>
</organism>
<dbReference type="CDD" id="cd14798">
    <property type="entry name" value="RX-CC_like"/>
    <property type="match status" value="1"/>
</dbReference>
<evidence type="ECO:0000256" key="1">
    <source>
        <dbReference type="ARBA" id="ARBA00022737"/>
    </source>
</evidence>
<dbReference type="Proteomes" id="UP000289738">
    <property type="component" value="Unassembled WGS sequence"/>
</dbReference>
<dbReference type="PANTHER" id="PTHR36766:SF40">
    <property type="entry name" value="DISEASE RESISTANCE PROTEIN RGA3"/>
    <property type="match status" value="1"/>
</dbReference>
<reference evidence="6 7" key="1">
    <citation type="submission" date="2019-01" db="EMBL/GenBank/DDBJ databases">
        <title>Sequencing of cultivated peanut Arachis hypogaea provides insights into genome evolution and oil improvement.</title>
        <authorList>
            <person name="Chen X."/>
        </authorList>
    </citation>
    <scope>NUCLEOTIDE SEQUENCE [LARGE SCALE GENOMIC DNA]</scope>
    <source>
        <strain evidence="7">cv. Fuhuasheng</strain>
        <tissue evidence="6">Leaves</tissue>
    </source>
</reference>
<dbReference type="Gene3D" id="1.20.5.4130">
    <property type="match status" value="1"/>
</dbReference>
<evidence type="ECO:0000313" key="6">
    <source>
        <dbReference type="EMBL" id="RYQ81390.1"/>
    </source>
</evidence>
<dbReference type="SUPFAM" id="SSF52540">
    <property type="entry name" value="P-loop containing nucleoside triphosphate hydrolases"/>
    <property type="match status" value="1"/>
</dbReference>
<evidence type="ECO:0000259" key="5">
    <source>
        <dbReference type="Pfam" id="PF18052"/>
    </source>
</evidence>
<dbReference type="InterPro" id="IPR038005">
    <property type="entry name" value="RX-like_CC"/>
</dbReference>
<proteinExistence type="predicted"/>